<reference evidence="3" key="1">
    <citation type="submission" date="2025-08" db="UniProtKB">
        <authorList>
            <consortium name="RefSeq"/>
        </authorList>
    </citation>
    <scope>IDENTIFICATION</scope>
</reference>
<dbReference type="KEGG" id="pavi:110745087"/>
<feature type="region of interest" description="Disordered" evidence="1">
    <location>
        <begin position="61"/>
        <end position="168"/>
    </location>
</feature>
<accession>A0A6P5RG74</accession>
<feature type="compositionally biased region" description="Basic and acidic residues" evidence="1">
    <location>
        <begin position="129"/>
        <end position="154"/>
    </location>
</feature>
<sequence length="168" mass="18350">MIESNPSSQKTWKPHWFYASGARSDVELGRAHLSTTEHEQVEEVLALPSTERAADILLASEGLSESIGMRPNRNDQNMQAMPKKLAKGTSRGSAGGSQPDRVDGSPQMSNARSQGRRKVAKPARTGQKRGAEEPSHWETGKRRAKGDPRRDTGKRPANSAGRGLLRLN</sequence>
<gene>
    <name evidence="3" type="primary">LOC110745087</name>
</gene>
<dbReference type="Proteomes" id="UP000515124">
    <property type="component" value="Unplaced"/>
</dbReference>
<evidence type="ECO:0000313" key="2">
    <source>
        <dbReference type="Proteomes" id="UP000515124"/>
    </source>
</evidence>
<name>A0A6P5RG74_PRUAV</name>
<dbReference type="AlphaFoldDB" id="A0A6P5RG74"/>
<evidence type="ECO:0000256" key="1">
    <source>
        <dbReference type="SAM" id="MobiDB-lite"/>
    </source>
</evidence>
<keyword evidence="2" id="KW-1185">Reference proteome</keyword>
<proteinExistence type="predicted"/>
<dbReference type="GeneID" id="110745087"/>
<evidence type="ECO:0000313" key="3">
    <source>
        <dbReference type="RefSeq" id="XP_021800858.1"/>
    </source>
</evidence>
<dbReference type="RefSeq" id="XP_021800858.1">
    <property type="nucleotide sequence ID" value="XM_021945166.1"/>
</dbReference>
<protein>
    <submittedName>
        <fullName evidence="3">Uncharacterized protein LOC110745087</fullName>
    </submittedName>
</protein>
<organism evidence="2 3">
    <name type="scientific">Prunus avium</name>
    <name type="common">Cherry</name>
    <name type="synonym">Cerasus avium</name>
    <dbReference type="NCBI Taxonomy" id="42229"/>
    <lineage>
        <taxon>Eukaryota</taxon>
        <taxon>Viridiplantae</taxon>
        <taxon>Streptophyta</taxon>
        <taxon>Embryophyta</taxon>
        <taxon>Tracheophyta</taxon>
        <taxon>Spermatophyta</taxon>
        <taxon>Magnoliopsida</taxon>
        <taxon>eudicotyledons</taxon>
        <taxon>Gunneridae</taxon>
        <taxon>Pentapetalae</taxon>
        <taxon>rosids</taxon>
        <taxon>fabids</taxon>
        <taxon>Rosales</taxon>
        <taxon>Rosaceae</taxon>
        <taxon>Amygdaloideae</taxon>
        <taxon>Amygdaleae</taxon>
        <taxon>Prunus</taxon>
    </lineage>
</organism>